<evidence type="ECO:0000256" key="1">
    <source>
        <dbReference type="ARBA" id="ARBA00000707"/>
    </source>
</evidence>
<dbReference type="Gramene" id="Al_scaffold_0004_452">
    <property type="protein sequence ID" value="Al_scaffold_0004_452"/>
    <property type="gene ID" value="Al_scaffold_0004_452"/>
</dbReference>
<keyword evidence="7" id="KW-0788">Thiol protease</keyword>
<evidence type="ECO:0000256" key="5">
    <source>
        <dbReference type="ARBA" id="ARBA00022786"/>
    </source>
</evidence>
<dbReference type="PANTHER" id="PTHR24006">
    <property type="entry name" value="UBIQUITIN CARBOXYL-TERMINAL HYDROLASE"/>
    <property type="match status" value="1"/>
</dbReference>
<accession>D7LI78</accession>
<reference evidence="10" key="1">
    <citation type="journal article" date="2011" name="Nat. Genet.">
        <title>The Arabidopsis lyrata genome sequence and the basis of rapid genome size change.</title>
        <authorList>
            <person name="Hu T.T."/>
            <person name="Pattyn P."/>
            <person name="Bakker E.G."/>
            <person name="Cao J."/>
            <person name="Cheng J.-F."/>
            <person name="Clark R.M."/>
            <person name="Fahlgren N."/>
            <person name="Fawcett J.A."/>
            <person name="Grimwood J."/>
            <person name="Gundlach H."/>
            <person name="Haberer G."/>
            <person name="Hollister J.D."/>
            <person name="Ossowski S."/>
            <person name="Ottilar R.P."/>
            <person name="Salamov A.A."/>
            <person name="Schneeberger K."/>
            <person name="Spannagl M."/>
            <person name="Wang X."/>
            <person name="Yang L."/>
            <person name="Nasrallah M.E."/>
            <person name="Bergelson J."/>
            <person name="Carrington J.C."/>
            <person name="Gaut B.S."/>
            <person name="Schmutz J."/>
            <person name="Mayer K.F.X."/>
            <person name="Van de Peer Y."/>
            <person name="Grigoriev I.V."/>
            <person name="Nordborg M."/>
            <person name="Weigel D."/>
            <person name="Guo Y.-L."/>
        </authorList>
    </citation>
    <scope>NUCLEOTIDE SEQUENCE [LARGE SCALE GENOMIC DNA]</scope>
    <source>
        <strain evidence="10">cv. MN47</strain>
    </source>
</reference>
<dbReference type="PANTHER" id="PTHR24006:SF758">
    <property type="entry name" value="UBIQUITIN CARBOXYL-TERMINAL HYDROLASE 36"/>
    <property type="match status" value="1"/>
</dbReference>
<dbReference type="InterPro" id="IPR028889">
    <property type="entry name" value="USP"/>
</dbReference>
<evidence type="ECO:0000256" key="4">
    <source>
        <dbReference type="ARBA" id="ARBA00022670"/>
    </source>
</evidence>
<gene>
    <name evidence="9" type="ORF">ARALYDRAFT_667733</name>
</gene>
<evidence type="ECO:0000313" key="10">
    <source>
        <dbReference type="Proteomes" id="UP000008694"/>
    </source>
</evidence>
<protein>
    <recommendedName>
        <fullName evidence="3">ubiquitinyl hydrolase 1</fullName>
        <ecNumber evidence="3">3.4.19.12</ecNumber>
    </recommendedName>
</protein>
<dbReference type="Proteomes" id="UP000008694">
    <property type="component" value="Unassembled WGS sequence"/>
</dbReference>
<dbReference type="GO" id="GO:0005634">
    <property type="term" value="C:nucleus"/>
    <property type="evidence" value="ECO:0007669"/>
    <property type="project" value="TreeGrafter"/>
</dbReference>
<dbReference type="InterPro" id="IPR038765">
    <property type="entry name" value="Papain-like_cys_pep_sf"/>
</dbReference>
<dbReference type="HOGENOM" id="CLU_121624_0_0_1"/>
<organism evidence="10">
    <name type="scientific">Arabidopsis lyrata subsp. lyrata</name>
    <name type="common">Lyre-leaved rock-cress</name>
    <dbReference type="NCBI Taxonomy" id="81972"/>
    <lineage>
        <taxon>Eukaryota</taxon>
        <taxon>Viridiplantae</taxon>
        <taxon>Streptophyta</taxon>
        <taxon>Embryophyta</taxon>
        <taxon>Tracheophyta</taxon>
        <taxon>Spermatophyta</taxon>
        <taxon>Magnoliopsida</taxon>
        <taxon>eudicotyledons</taxon>
        <taxon>Gunneridae</taxon>
        <taxon>Pentapetalae</taxon>
        <taxon>rosids</taxon>
        <taxon>malvids</taxon>
        <taxon>Brassicales</taxon>
        <taxon>Brassicaceae</taxon>
        <taxon>Camelineae</taxon>
        <taxon>Arabidopsis</taxon>
    </lineage>
</organism>
<dbReference type="GO" id="GO:0006508">
    <property type="term" value="P:proteolysis"/>
    <property type="evidence" value="ECO:0007669"/>
    <property type="project" value="UniProtKB-KW"/>
</dbReference>
<feature type="domain" description="USP" evidence="8">
    <location>
        <begin position="1"/>
        <end position="159"/>
    </location>
</feature>
<dbReference type="eggNOG" id="KOG1865">
    <property type="taxonomic scope" value="Eukaryota"/>
</dbReference>
<comment type="similarity">
    <text evidence="2">Belongs to the peptidase C19 family.</text>
</comment>
<keyword evidence="10" id="KW-1185">Reference proteome</keyword>
<keyword evidence="6" id="KW-0378">Hydrolase</keyword>
<proteinExistence type="inferred from homology"/>
<dbReference type="EMBL" id="GL348716">
    <property type="protein sequence ID" value="EFH55016.1"/>
    <property type="molecule type" value="Genomic_DNA"/>
</dbReference>
<dbReference type="Pfam" id="PF13423">
    <property type="entry name" value="UCH_1"/>
    <property type="match status" value="1"/>
</dbReference>
<dbReference type="SUPFAM" id="SSF54001">
    <property type="entry name" value="Cysteine proteinases"/>
    <property type="match status" value="1"/>
</dbReference>
<dbReference type="EC" id="3.4.19.12" evidence="3"/>
<dbReference type="GO" id="GO:0016579">
    <property type="term" value="P:protein deubiquitination"/>
    <property type="evidence" value="ECO:0007669"/>
    <property type="project" value="TreeGrafter"/>
</dbReference>
<dbReference type="GO" id="GO:0004843">
    <property type="term" value="F:cysteine-type deubiquitinase activity"/>
    <property type="evidence" value="ECO:0007669"/>
    <property type="project" value="UniProtKB-EC"/>
</dbReference>
<evidence type="ECO:0000256" key="3">
    <source>
        <dbReference type="ARBA" id="ARBA00012759"/>
    </source>
</evidence>
<evidence type="ECO:0000256" key="6">
    <source>
        <dbReference type="ARBA" id="ARBA00022801"/>
    </source>
</evidence>
<evidence type="ECO:0000259" key="8">
    <source>
        <dbReference type="PROSITE" id="PS50235"/>
    </source>
</evidence>
<dbReference type="PROSITE" id="PS50235">
    <property type="entry name" value="USP_3"/>
    <property type="match status" value="1"/>
</dbReference>
<comment type="catalytic activity">
    <reaction evidence="1">
        <text>Thiol-dependent hydrolysis of ester, thioester, amide, peptide and isopeptide bonds formed by the C-terminal Gly of ubiquitin (a 76-residue protein attached to proteins as an intracellular targeting signal).</text>
        <dbReference type="EC" id="3.4.19.12"/>
    </reaction>
</comment>
<sequence length="159" mass="17537">MATIIPCLFFAFSQASDFKKGHGNGLCKFQGVGFVEINSIIALGWTILEKIGFVVKEIFGGALQSQIKCLSCGAESNTADEIMDISLEILHSISIKESMQKKFQSEILDGNNKYICETCDKLVTARKQMSSILQMPNILVIQLKTKSHGSNKWNAISKD</sequence>
<evidence type="ECO:0000256" key="2">
    <source>
        <dbReference type="ARBA" id="ARBA00009085"/>
    </source>
</evidence>
<evidence type="ECO:0000313" key="9">
    <source>
        <dbReference type="EMBL" id="EFH55016.1"/>
    </source>
</evidence>
<dbReference type="InterPro" id="IPR050164">
    <property type="entry name" value="Peptidase_C19"/>
</dbReference>
<keyword evidence="4" id="KW-0645">Protease</keyword>
<name>D7LI78_ARALL</name>
<dbReference type="GO" id="GO:0005829">
    <property type="term" value="C:cytosol"/>
    <property type="evidence" value="ECO:0007669"/>
    <property type="project" value="TreeGrafter"/>
</dbReference>
<dbReference type="Gene3D" id="3.90.70.10">
    <property type="entry name" value="Cysteine proteinases"/>
    <property type="match status" value="1"/>
</dbReference>
<dbReference type="AlphaFoldDB" id="D7LI78"/>
<dbReference type="STRING" id="81972.D7LI78"/>
<keyword evidence="5" id="KW-0833">Ubl conjugation pathway</keyword>
<evidence type="ECO:0000256" key="7">
    <source>
        <dbReference type="ARBA" id="ARBA00022807"/>
    </source>
</evidence>
<dbReference type="InterPro" id="IPR028881">
    <property type="entry name" value="PAN2_UCH_dom"/>
</dbReference>